<keyword evidence="6" id="KW-0862">Zinc</keyword>
<dbReference type="InterPro" id="IPR043017">
    <property type="entry name" value="WIYLD_dom_sf"/>
</dbReference>
<evidence type="ECO:0000256" key="6">
    <source>
        <dbReference type="ARBA" id="ARBA00022833"/>
    </source>
</evidence>
<evidence type="ECO:0000256" key="4">
    <source>
        <dbReference type="ARBA" id="ARBA00022679"/>
    </source>
</evidence>
<keyword evidence="5" id="KW-0479">Metal-binding</keyword>
<dbReference type="SMART" id="SM00317">
    <property type="entry name" value="SET"/>
    <property type="match status" value="1"/>
</dbReference>
<evidence type="ECO:0000313" key="10">
    <source>
        <dbReference type="EMBL" id="MCL7026198.1"/>
    </source>
</evidence>
<sequence length="821" mass="92433">MAPNQKIIDAHRAMREMGISDGTTKEYLKKLLKVYDNNWAPIEEGNFTALANYIFESEELKEKGAKRVNGVDIPRDDCEAAPFEGEVSSFSGQPPLKRPKLEKHLGDISSDATSTPSPRSYLEVERTEHSQNHSKNKQNQSVSAPRTYTRQDCEDLYRRSRESVSVSREQKPESRRYSPTYLTNEKPTAVFDSMDELPINDSPQFEVPISVIHPGDSSPVRIEGGVSVSNDSIGTQALLEYRVPCNNSGEKFEDDGISDQQARSAASLEHASIQETHSSGLEIASSEIGKVKISLQFNYAHVRPDFRVPDLNAVFKMVEDKCFNSYKIDNPDFSIQKVMQDLCQSYLDAATEINKDRGTTLVNGTPSVDLLKKSSVQPNVNHVFKLTILESSLKNSLNGRAQIPPHISTNDLDFPSHNIQPKGKLLTTTKIEKDEDIVNGSQPSSSKGWVVLNQNECTLDGANPLSLVVPNQNECILDGTNTFHKVVDISKGQERFKITVVNEVCTENFPPSFHYIPRNLVYQNAYIHFPLARIGDEACCSSCDGDCLALSVPCACAAETGGEFGYTVEGLVKKEFLDECMSLYRDPKKHSFFYCKDCPLERSKDENLPDKCKGHLMRKFIKECWSKCGCHIQCGNRVVQRGISRELQVFFTREGKGWGIRALHKLPRGAFVCEYVGEILTNSELYERNVQNTDNKRHTYPVLLDADWGSEGVLKDEEALCLDATYYGNVARFINHRCFDANMIDIPVEIETPDHHYYHIAFFTSREVAAMEELTWDYGIDFLDHDHPIKAFQCLCGSKGCRDLKPSTNRASRSNRYALRL</sequence>
<evidence type="ECO:0000259" key="9">
    <source>
        <dbReference type="PROSITE" id="PS50280"/>
    </source>
</evidence>
<accession>A0AA41S2M0</accession>
<dbReference type="PANTHER" id="PTHR46450:SF24">
    <property type="entry name" value="HISTONE-LYSINE N-METHYLTRANSFERASE SUVR4"/>
    <property type="match status" value="1"/>
</dbReference>
<keyword evidence="11" id="KW-1185">Reference proteome</keyword>
<dbReference type="FunFam" id="2.170.270.10:FF:000046">
    <property type="entry name" value="SET-domain containing protein lysine methyltransferase family protein"/>
    <property type="match status" value="1"/>
</dbReference>
<keyword evidence="4" id="KW-0808">Transferase</keyword>
<dbReference type="InterPro" id="IPR025776">
    <property type="entry name" value="SUVR4/1/2"/>
</dbReference>
<reference evidence="10" key="1">
    <citation type="submission" date="2022-03" db="EMBL/GenBank/DDBJ databases">
        <title>A functionally conserved STORR gene fusion in Papaver species that diverged 16.8 million years ago.</title>
        <authorList>
            <person name="Catania T."/>
        </authorList>
    </citation>
    <scope>NUCLEOTIDE SEQUENCE</scope>
    <source>
        <strain evidence="10">S-191538</strain>
    </source>
</reference>
<dbReference type="GO" id="GO:0005634">
    <property type="term" value="C:nucleus"/>
    <property type="evidence" value="ECO:0007669"/>
    <property type="project" value="UniProtKB-SubCell"/>
</dbReference>
<dbReference type="Pfam" id="PF05033">
    <property type="entry name" value="Pre-SET"/>
    <property type="match status" value="1"/>
</dbReference>
<evidence type="ECO:0000313" key="11">
    <source>
        <dbReference type="Proteomes" id="UP001177140"/>
    </source>
</evidence>
<keyword evidence="3" id="KW-0158">Chromosome</keyword>
<dbReference type="Proteomes" id="UP001177140">
    <property type="component" value="Unassembled WGS sequence"/>
</dbReference>
<dbReference type="InterPro" id="IPR001214">
    <property type="entry name" value="SET_dom"/>
</dbReference>
<evidence type="ECO:0000256" key="2">
    <source>
        <dbReference type="ARBA" id="ARBA00004286"/>
    </source>
</evidence>
<comment type="caution">
    <text evidence="10">The sequence shown here is derived from an EMBL/GenBank/DDBJ whole genome shotgun (WGS) entry which is preliminary data.</text>
</comment>
<evidence type="ECO:0000256" key="1">
    <source>
        <dbReference type="ARBA" id="ARBA00004123"/>
    </source>
</evidence>
<feature type="compositionally biased region" description="Polar residues" evidence="8">
    <location>
        <begin position="137"/>
        <end position="148"/>
    </location>
</feature>
<dbReference type="InterPro" id="IPR018848">
    <property type="entry name" value="WIYLD_domain"/>
</dbReference>
<feature type="compositionally biased region" description="Basic and acidic residues" evidence="8">
    <location>
        <begin position="122"/>
        <end position="131"/>
    </location>
</feature>
<dbReference type="GO" id="GO:0008270">
    <property type="term" value="F:zinc ion binding"/>
    <property type="evidence" value="ECO:0007669"/>
    <property type="project" value="InterPro"/>
</dbReference>
<protein>
    <recommendedName>
        <fullName evidence="9">SET domain-containing protein</fullName>
    </recommendedName>
</protein>
<evidence type="ECO:0000256" key="8">
    <source>
        <dbReference type="SAM" id="MobiDB-lite"/>
    </source>
</evidence>
<keyword evidence="7" id="KW-0539">Nucleus</keyword>
<name>A0AA41S2M0_PAPNU</name>
<dbReference type="Gene3D" id="1.10.8.850">
    <property type="entry name" value="Histone-lysine N methyltransferase , C-terminal domain-like"/>
    <property type="match status" value="1"/>
</dbReference>
<dbReference type="SUPFAM" id="SSF82199">
    <property type="entry name" value="SET domain"/>
    <property type="match status" value="1"/>
</dbReference>
<dbReference type="PROSITE" id="PS50280">
    <property type="entry name" value="SET"/>
    <property type="match status" value="1"/>
</dbReference>
<dbReference type="PROSITE" id="PS51580">
    <property type="entry name" value="SAM_MT43_3"/>
    <property type="match status" value="1"/>
</dbReference>
<proteinExistence type="predicted"/>
<evidence type="ECO:0000256" key="5">
    <source>
        <dbReference type="ARBA" id="ARBA00022723"/>
    </source>
</evidence>
<dbReference type="SMART" id="SM00468">
    <property type="entry name" value="PreSET"/>
    <property type="match status" value="1"/>
</dbReference>
<organism evidence="10 11">
    <name type="scientific">Papaver nudicaule</name>
    <name type="common">Iceland poppy</name>
    <dbReference type="NCBI Taxonomy" id="74823"/>
    <lineage>
        <taxon>Eukaryota</taxon>
        <taxon>Viridiplantae</taxon>
        <taxon>Streptophyta</taxon>
        <taxon>Embryophyta</taxon>
        <taxon>Tracheophyta</taxon>
        <taxon>Spermatophyta</taxon>
        <taxon>Magnoliopsida</taxon>
        <taxon>Ranunculales</taxon>
        <taxon>Papaveraceae</taxon>
        <taxon>Papaveroideae</taxon>
        <taxon>Papaver</taxon>
    </lineage>
</organism>
<comment type="subcellular location">
    <subcellularLocation>
        <location evidence="2">Chromosome</location>
    </subcellularLocation>
    <subcellularLocation>
        <location evidence="1">Nucleus</location>
    </subcellularLocation>
</comment>
<dbReference type="AlphaFoldDB" id="A0AA41S2M0"/>
<dbReference type="EMBL" id="JAJJMA010053787">
    <property type="protein sequence ID" value="MCL7026198.1"/>
    <property type="molecule type" value="Genomic_DNA"/>
</dbReference>
<evidence type="ECO:0000256" key="7">
    <source>
        <dbReference type="ARBA" id="ARBA00023242"/>
    </source>
</evidence>
<feature type="domain" description="SET" evidence="9">
    <location>
        <begin position="645"/>
        <end position="779"/>
    </location>
</feature>
<gene>
    <name evidence="10" type="ORF">MKW94_006972</name>
</gene>
<dbReference type="Pfam" id="PF00856">
    <property type="entry name" value="SET"/>
    <property type="match status" value="1"/>
</dbReference>
<dbReference type="GO" id="GO:0005694">
    <property type="term" value="C:chromosome"/>
    <property type="evidence" value="ECO:0007669"/>
    <property type="project" value="UniProtKB-SubCell"/>
</dbReference>
<dbReference type="PANTHER" id="PTHR46450">
    <property type="entry name" value="INACTIVE HISTONE-LYSINE N-METHYLTRANSFERASE SUVR1-RELATED"/>
    <property type="match status" value="1"/>
</dbReference>
<feature type="region of interest" description="Disordered" evidence="8">
    <location>
        <begin position="83"/>
        <end position="180"/>
    </location>
</feature>
<dbReference type="GO" id="GO:0042054">
    <property type="term" value="F:histone methyltransferase activity"/>
    <property type="evidence" value="ECO:0007669"/>
    <property type="project" value="InterPro"/>
</dbReference>
<evidence type="ECO:0000256" key="3">
    <source>
        <dbReference type="ARBA" id="ARBA00022454"/>
    </source>
</evidence>
<dbReference type="CDD" id="cd10538">
    <property type="entry name" value="SET_SETDB-like"/>
    <property type="match status" value="1"/>
</dbReference>
<dbReference type="InterPro" id="IPR046341">
    <property type="entry name" value="SET_dom_sf"/>
</dbReference>
<dbReference type="Pfam" id="PF10440">
    <property type="entry name" value="WIYLD"/>
    <property type="match status" value="1"/>
</dbReference>
<feature type="compositionally biased region" description="Basic and acidic residues" evidence="8">
    <location>
        <begin position="149"/>
        <end position="176"/>
    </location>
</feature>
<dbReference type="Gene3D" id="2.170.270.10">
    <property type="entry name" value="SET domain"/>
    <property type="match status" value="1"/>
</dbReference>
<dbReference type="InterPro" id="IPR007728">
    <property type="entry name" value="Pre-SET_dom"/>
</dbReference>